<dbReference type="PANTHER" id="PTHR38099:SF1">
    <property type="entry name" value="LARGE RIBOSOMAL RNA SUBUNIT ACCUMULATION PROTEIN YCED"/>
    <property type="match status" value="1"/>
</dbReference>
<dbReference type="AlphaFoldDB" id="A0A6S6Y242"/>
<dbReference type="InterPro" id="IPR003772">
    <property type="entry name" value="YceD"/>
</dbReference>
<dbReference type="PANTHER" id="PTHR38099">
    <property type="entry name" value="LARGE RIBOSOMAL RNA SUBUNIT ACCUMULATION PROTEIN YCED"/>
    <property type="match status" value="1"/>
</dbReference>
<dbReference type="KEGG" id="doe:DENOEST_2218"/>
<evidence type="ECO:0000313" key="7">
    <source>
        <dbReference type="Proteomes" id="UP000515733"/>
    </source>
</evidence>
<dbReference type="EMBL" id="LR778301">
    <property type="protein sequence ID" value="CAB1369383.1"/>
    <property type="molecule type" value="Genomic_DNA"/>
</dbReference>
<comment type="similarity">
    <text evidence="2">Belongs to the DUF177 domain family.</text>
</comment>
<proteinExistence type="inferred from homology"/>
<reference evidence="6 7" key="1">
    <citation type="submission" date="2020-03" db="EMBL/GenBank/DDBJ databases">
        <authorList>
            <consortium name="Genoscope - CEA"/>
            <person name="William W."/>
        </authorList>
    </citation>
    <scope>NUCLEOTIDE SEQUENCE [LARGE SCALE GENOMIC DNA]</scope>
    <source>
        <strain evidence="7">DSM 16959</strain>
    </source>
</reference>
<organism evidence="6 7">
    <name type="scientific">Denitratisoma oestradiolicum</name>
    <dbReference type="NCBI Taxonomy" id="311182"/>
    <lineage>
        <taxon>Bacteria</taxon>
        <taxon>Pseudomonadati</taxon>
        <taxon>Pseudomonadota</taxon>
        <taxon>Betaproteobacteria</taxon>
        <taxon>Nitrosomonadales</taxon>
        <taxon>Sterolibacteriaceae</taxon>
        <taxon>Denitratisoma</taxon>
    </lineage>
</organism>
<protein>
    <recommendedName>
        <fullName evidence="3">Large ribosomal RNA subunit accumulation protein YceD</fullName>
    </recommendedName>
    <alternativeName>
        <fullName evidence="5">23S rRNA accumulation protein YceD</fullName>
    </alternativeName>
</protein>
<evidence type="ECO:0000256" key="4">
    <source>
        <dbReference type="ARBA" id="ARBA00022517"/>
    </source>
</evidence>
<dbReference type="RefSeq" id="WP_145770924.1">
    <property type="nucleotide sequence ID" value="NZ_LR778301.1"/>
</dbReference>
<evidence type="ECO:0000256" key="1">
    <source>
        <dbReference type="ARBA" id="ARBA00002868"/>
    </source>
</evidence>
<evidence type="ECO:0000256" key="2">
    <source>
        <dbReference type="ARBA" id="ARBA00010740"/>
    </source>
</evidence>
<sequence>MIAFAPFMSQKPRQDLSGTVVDSLEFARDGGRIFGSIPVAALLRLSDVLVDDAGALRYEVQGERDLQGASFLMINVDGEVVLRCQRCLEGMAVPLHVAARLRLVAPGAPWPEDDLEDDSADAIEAESELALLPLIEDEVLLALPLVPRHGRCEPPRPLKDEQEPSPFAVLAKLKKQ</sequence>
<gene>
    <name evidence="6" type="ORF">DENOEST_2218</name>
</gene>
<dbReference type="Proteomes" id="UP000515733">
    <property type="component" value="Chromosome"/>
</dbReference>
<dbReference type="Pfam" id="PF02620">
    <property type="entry name" value="YceD"/>
    <property type="match status" value="1"/>
</dbReference>
<evidence type="ECO:0000313" key="6">
    <source>
        <dbReference type="EMBL" id="CAB1369383.1"/>
    </source>
</evidence>
<dbReference type="OrthoDB" id="5297600at2"/>
<name>A0A6S6Y242_9PROT</name>
<dbReference type="GO" id="GO:0005829">
    <property type="term" value="C:cytosol"/>
    <property type="evidence" value="ECO:0007669"/>
    <property type="project" value="TreeGrafter"/>
</dbReference>
<keyword evidence="7" id="KW-1185">Reference proteome</keyword>
<evidence type="ECO:0000256" key="3">
    <source>
        <dbReference type="ARBA" id="ARBA00015716"/>
    </source>
</evidence>
<comment type="function">
    <text evidence="1">Plays a role in synthesis, processing and/or stability of 23S rRNA.</text>
</comment>
<dbReference type="GO" id="GO:0042254">
    <property type="term" value="P:ribosome biogenesis"/>
    <property type="evidence" value="ECO:0007669"/>
    <property type="project" value="UniProtKB-KW"/>
</dbReference>
<evidence type="ECO:0000256" key="5">
    <source>
        <dbReference type="ARBA" id="ARBA00031841"/>
    </source>
</evidence>
<accession>A0A6S6Y242</accession>
<dbReference type="InterPro" id="IPR039255">
    <property type="entry name" value="YceD_bac"/>
</dbReference>
<keyword evidence="4" id="KW-0690">Ribosome biogenesis</keyword>